<evidence type="ECO:0000313" key="3">
    <source>
        <dbReference type="EMBL" id="KXS14493.1"/>
    </source>
</evidence>
<dbReference type="GO" id="GO:0003824">
    <property type="term" value="F:catalytic activity"/>
    <property type="evidence" value="ECO:0007669"/>
    <property type="project" value="InterPro"/>
</dbReference>
<dbReference type="Gene3D" id="3.60.10.10">
    <property type="entry name" value="Endonuclease/exonuclease/phosphatase"/>
    <property type="match status" value="1"/>
</dbReference>
<dbReference type="OrthoDB" id="200415at2759"/>
<dbReference type="OMA" id="MAPLYIY"/>
<proteinExistence type="predicted"/>
<keyword evidence="1" id="KW-0472">Membrane</keyword>
<gene>
    <name evidence="3" type="ORF">M427DRAFT_156005</name>
</gene>
<sequence length="499" mass="54879">MNGARAFSPPGSLVHVSHLPSPSPIPPLPTRPLRLVQWNVERCYQMDAILSQLDLIDADVLCLQEIDIGCKRSACVDGMESIAKRLGMEGWGVVEFWELDSDMRPRNNQGGGIHLNAVFSRVPLRNARAIEHRYSAINWDTDGHKFKEPRRGRRYAVAAEIEWAGVSVCVWSVHLEVFGGLSHRMLQLADILADSSSQLSRSQTHVVAGDFNTVAHGVARLSPKYCQDSNRFLTIGSSEPQLWHDHIFSSLTSTFPPSSPTAAASFIPSSTLSSRLPPPSNYPSLLPANDASTFDPLPYLSNPSHLIPCLPPSTTTLFNPLEFNFFAALDQILVRGCRVTHRRVGNAGYDASDHKWVLVHITPDQAAVAREWRVMEDPASGALTTVPVAVDATGAPLIQDYAAPQDAILAPLLPAHPYPRHSFLRRALTTMLVLATPWTSLWYRELKRERWSYYEVAGGSVRMRTPWGAVGLLAGVVGGGVVGLVGGWRRWNKGRAGEV</sequence>
<dbReference type="EMBL" id="KQ965769">
    <property type="protein sequence ID" value="KXS14493.1"/>
    <property type="molecule type" value="Genomic_DNA"/>
</dbReference>
<dbReference type="STRING" id="1344416.A0A139ADJ7"/>
<evidence type="ECO:0000313" key="4">
    <source>
        <dbReference type="Proteomes" id="UP000070544"/>
    </source>
</evidence>
<keyword evidence="1" id="KW-1133">Transmembrane helix</keyword>
<dbReference type="SUPFAM" id="SSF56219">
    <property type="entry name" value="DNase I-like"/>
    <property type="match status" value="1"/>
</dbReference>
<dbReference type="Pfam" id="PF03372">
    <property type="entry name" value="Exo_endo_phos"/>
    <property type="match status" value="1"/>
</dbReference>
<accession>A0A139ADJ7</accession>
<name>A0A139ADJ7_GONPJ</name>
<keyword evidence="1" id="KW-0812">Transmembrane</keyword>
<dbReference type="InterPro" id="IPR005135">
    <property type="entry name" value="Endo/exonuclease/phosphatase"/>
</dbReference>
<reference evidence="3 4" key="1">
    <citation type="journal article" date="2015" name="Genome Biol. Evol.">
        <title>Phylogenomic analyses indicate that early fungi evolved digesting cell walls of algal ancestors of land plants.</title>
        <authorList>
            <person name="Chang Y."/>
            <person name="Wang S."/>
            <person name="Sekimoto S."/>
            <person name="Aerts A.L."/>
            <person name="Choi C."/>
            <person name="Clum A."/>
            <person name="LaButti K.M."/>
            <person name="Lindquist E.A."/>
            <person name="Yee Ngan C."/>
            <person name="Ohm R.A."/>
            <person name="Salamov A.A."/>
            <person name="Grigoriev I.V."/>
            <person name="Spatafora J.W."/>
            <person name="Berbee M.L."/>
        </authorList>
    </citation>
    <scope>NUCLEOTIDE SEQUENCE [LARGE SCALE GENOMIC DNA]</scope>
    <source>
        <strain evidence="3 4">JEL478</strain>
    </source>
</reference>
<feature type="transmembrane region" description="Helical" evidence="1">
    <location>
        <begin position="467"/>
        <end position="488"/>
    </location>
</feature>
<organism evidence="3 4">
    <name type="scientific">Gonapodya prolifera (strain JEL478)</name>
    <name type="common">Monoblepharis prolifera</name>
    <dbReference type="NCBI Taxonomy" id="1344416"/>
    <lineage>
        <taxon>Eukaryota</taxon>
        <taxon>Fungi</taxon>
        <taxon>Fungi incertae sedis</taxon>
        <taxon>Chytridiomycota</taxon>
        <taxon>Chytridiomycota incertae sedis</taxon>
        <taxon>Monoblepharidomycetes</taxon>
        <taxon>Monoblepharidales</taxon>
        <taxon>Gonapodyaceae</taxon>
        <taxon>Gonapodya</taxon>
    </lineage>
</organism>
<dbReference type="InterPro" id="IPR036691">
    <property type="entry name" value="Endo/exonu/phosph_ase_sf"/>
</dbReference>
<evidence type="ECO:0000259" key="2">
    <source>
        <dbReference type="Pfam" id="PF03372"/>
    </source>
</evidence>
<evidence type="ECO:0000256" key="1">
    <source>
        <dbReference type="SAM" id="Phobius"/>
    </source>
</evidence>
<dbReference type="AlphaFoldDB" id="A0A139ADJ7"/>
<dbReference type="Proteomes" id="UP000070544">
    <property type="component" value="Unassembled WGS sequence"/>
</dbReference>
<protein>
    <recommendedName>
        <fullName evidence="2">Endonuclease/exonuclease/phosphatase domain-containing protein</fullName>
    </recommendedName>
</protein>
<keyword evidence="4" id="KW-1185">Reference proteome</keyword>
<feature type="domain" description="Endonuclease/exonuclease/phosphatase" evidence="2">
    <location>
        <begin position="36"/>
        <end position="354"/>
    </location>
</feature>